<evidence type="ECO:0000313" key="2">
    <source>
        <dbReference type="Proteomes" id="UP000191901"/>
    </source>
</evidence>
<accession>A0A1Z3HQE9</accession>
<dbReference type="EMBL" id="CP021983">
    <property type="protein sequence ID" value="ASC72515.1"/>
    <property type="molecule type" value="Genomic_DNA"/>
</dbReference>
<name>A0A1Z3HQE9_9CYAN</name>
<dbReference type="Proteomes" id="UP000191901">
    <property type="component" value="Chromosome"/>
</dbReference>
<dbReference type="AlphaFoldDB" id="A0A1Z3HQE9"/>
<evidence type="ECO:0000313" key="1">
    <source>
        <dbReference type="EMBL" id="ASC72515.1"/>
    </source>
</evidence>
<protein>
    <submittedName>
        <fullName evidence="1">Uncharacterized protein</fullName>
    </submittedName>
</protein>
<reference evidence="1 2" key="1">
    <citation type="journal article" date="2016" name="Biochim. Biophys. Acta">
        <title>Characterization of red-shifted phycobilisomes isolated from the chlorophyll f-containing cyanobacterium Halomicronema hongdechloris.</title>
        <authorList>
            <person name="Li Y."/>
            <person name="Lin Y."/>
            <person name="Garvey C.J."/>
            <person name="Birch D."/>
            <person name="Corkery R.W."/>
            <person name="Loughlin P.C."/>
            <person name="Scheer H."/>
            <person name="Willows R.D."/>
            <person name="Chen M."/>
        </authorList>
    </citation>
    <scope>NUCLEOTIDE SEQUENCE [LARGE SCALE GENOMIC DNA]</scope>
    <source>
        <strain evidence="1 2">C2206</strain>
    </source>
</reference>
<sequence>MLAHVDAAKISYRRKFFFALKRVNFYESRNKFCLIHLFANLKFLLKINFRSLLSQTVIQKSLSSSIQACWHQ</sequence>
<dbReference type="KEGG" id="hhg:XM38_034730"/>
<gene>
    <name evidence="1" type="ORF">XM38_034730</name>
</gene>
<proteinExistence type="predicted"/>
<organism evidence="1 2">
    <name type="scientific">Halomicronema hongdechloris C2206</name>
    <dbReference type="NCBI Taxonomy" id="1641165"/>
    <lineage>
        <taxon>Bacteria</taxon>
        <taxon>Bacillati</taxon>
        <taxon>Cyanobacteriota</taxon>
        <taxon>Cyanophyceae</taxon>
        <taxon>Nodosilineales</taxon>
        <taxon>Nodosilineaceae</taxon>
        <taxon>Halomicronema</taxon>
    </lineage>
</organism>
<keyword evidence="2" id="KW-1185">Reference proteome</keyword>